<evidence type="ECO:0000256" key="7">
    <source>
        <dbReference type="ARBA" id="ARBA00022840"/>
    </source>
</evidence>
<keyword evidence="8" id="KW-0238">DNA-binding</keyword>
<sequence>MKVTPDQMAVVQAPPEDDLLVVAGAGSGKTTTMTNRIIALIRGGVPAEQILGLTFTRKAAAELLSRVSAAVAEEGASTGVGGPIDPDSGFLKPSVFTYDAFFQSIVRQYGLLVGMSQDTKPLSDAGAYQLAAGVVADHIDLVFPASRSQLRSAQAPLDVDDPLAGYSAATPGASSLASLRATQDDQDLDDVGSGAFATTVRQVLDITQACTTAMISRDCPDFERAVDRVRSWDRAFIDHLDDLIGDAPIPPKSPSKGKFNLPKRTEKDTDQTYAVRMEDMRDSRREVRLVQADRLRRVTRTREKLLTLAEYFQAAKREANMAQFGDFTVAAFQLVTRFPSVGAQYRRRYTHVFLDEYQDTSTTQALLLSAIFHPDRRDDDRGQEEEQSAPAGRGPVGALPPDRAADRLSRPGRSAVTAVGDPFQSIYAWRGASPGAFMTFLSQFGLTGGRAAASGKAPASVPVYGSREEDHLHSLSQTFRNSDLVLQAANSLTGLLRAGHEGGRPSSARMEEVRVNPLQARDGADRGTVGLLGYDRAGQEIDGVVRFARLACRLYGRQAEDRQESTVAVLFRSKANMPRFRDALEAAGLTCRVVGYSALLDRPEVMDLLALLHLVCDHTDSDSLMRLLASARFNMDPSDLDAFAALASQINEDRQFRALVASGLADSDADQDQRRAAIRRYRDRMPSTVFLVDTLMEDDLESSFGHGPGAAISARGRSLLLHARQVVRQAQAQASAPLRQAVMGAVEALGLDVDLVVGEAVRDPSSPLHPSSAKAAIDAVMDQVDTYISELPAGTAPTLTGFMAWVDAMDRSPEQADQTSGLRTDVELMTIHQAKGLEWEAVAVVGLKTKTFPSNQGDNLKISFLGEDPGGLPRYESTAKTWLDNPTAVPAPVRADADILPRFPHDSPDDLTPEEALEAMDLAALEDESAGDIRQTGVDDQGRPLEESDGGYMTQMEEYGERLHRDERRLAYVAMTRARHDLLLTYSDRAKDFEPSLKEVGKEGEGAGQEDPESFYERVRQSASNFWTELEQALGDLPDRESTGYEAYLEAGDASVLPPIGFFAGEHAHDYREAVVGSALAEAEQLADRGQEEDLVWPLTLGPRARQALGQSAIWASQVRSRPGIQSGSRLPAPAVDGPQDDDPGRGRNRVQDQTGQDSSAAGRRAGVDVSTWGLSQYARYITQEQVGRLGVGGDLLERDMDALRRVGRGLVSGGIQSVTSLQALSGLKDGEEERAFWQGVVRPIPRVASPLAQAGTLFHDWARRYILPDIPPSSGLLDLPEEGPSTSDSADEPGAGAGGGQAPLSGLPPEVMAERARMEAELADRRTGSDRAGVQSADHEVENSLVTWEERLVHSPWAGRTPAWVERPIVALLDGRLVKGKLDAVFFGGLDGEEGKAYTIVDWKTGRRPRSAGQEEIRLEQLDLYRLLLSRLEGIDLASIDACLYYVSEQEPDDRLIRALPRDEDGIISQLRDGLPPASDDD</sequence>
<dbReference type="RefSeq" id="WP_340469546.1">
    <property type="nucleotide sequence ID" value="NZ_JBANBB010000001.1"/>
</dbReference>
<dbReference type="SUPFAM" id="SSF52540">
    <property type="entry name" value="P-loop containing nucleoside triphosphate hydrolases"/>
    <property type="match status" value="1"/>
</dbReference>
<evidence type="ECO:0000256" key="2">
    <source>
        <dbReference type="ARBA" id="ARBA00022741"/>
    </source>
</evidence>
<keyword evidence="4 14" id="KW-0378">Hydrolase</keyword>
<reference evidence="18 19" key="1">
    <citation type="submission" date="2024-02" db="EMBL/GenBank/DDBJ databases">
        <title>Bifidobacterium honeyensis sp. nov., isolated from the comb honey.</title>
        <authorList>
            <person name="Liu W."/>
            <person name="Li Y."/>
        </authorList>
    </citation>
    <scope>NUCLEOTIDE SEQUENCE [LARGE SCALE GENOMIC DNA]</scope>
    <source>
        <strain evidence="18 19">IMAU50988</strain>
    </source>
</reference>
<keyword evidence="1" id="KW-0540">Nuclease</keyword>
<evidence type="ECO:0000256" key="10">
    <source>
        <dbReference type="ARBA" id="ARBA00023235"/>
    </source>
</evidence>
<dbReference type="InterPro" id="IPR014017">
    <property type="entry name" value="DNA_helicase_UvrD-like_C"/>
</dbReference>
<comment type="caution">
    <text evidence="18">The sequence shown here is derived from an EMBL/GenBank/DDBJ whole genome shotgun (WGS) entry which is preliminary data.</text>
</comment>
<evidence type="ECO:0000256" key="6">
    <source>
        <dbReference type="ARBA" id="ARBA00022839"/>
    </source>
</evidence>
<keyword evidence="10" id="KW-0413">Isomerase</keyword>
<keyword evidence="19" id="KW-1185">Reference proteome</keyword>
<dbReference type="InterPro" id="IPR000212">
    <property type="entry name" value="DNA_helicase_UvrD/REP"/>
</dbReference>
<dbReference type="InterPro" id="IPR014016">
    <property type="entry name" value="UvrD-like_ATP-bd"/>
</dbReference>
<dbReference type="PANTHER" id="PTHR11070:SF55">
    <property type="entry name" value="DNA 3'-5' HELICASE"/>
    <property type="match status" value="1"/>
</dbReference>
<keyword evidence="5 14" id="KW-0347">Helicase</keyword>
<evidence type="ECO:0000256" key="14">
    <source>
        <dbReference type="PROSITE-ProRule" id="PRU00560"/>
    </source>
</evidence>
<feature type="region of interest" description="Disordered" evidence="15">
    <location>
        <begin position="1123"/>
        <end position="1166"/>
    </location>
</feature>
<evidence type="ECO:0000259" key="16">
    <source>
        <dbReference type="PROSITE" id="PS51198"/>
    </source>
</evidence>
<evidence type="ECO:0000256" key="11">
    <source>
        <dbReference type="ARBA" id="ARBA00034617"/>
    </source>
</evidence>
<feature type="domain" description="UvrD-like helicase ATP-binding" evidence="16">
    <location>
        <begin position="2"/>
        <end position="482"/>
    </location>
</feature>
<evidence type="ECO:0000256" key="4">
    <source>
        <dbReference type="ARBA" id="ARBA00022801"/>
    </source>
</evidence>
<comment type="catalytic activity">
    <reaction evidence="11">
        <text>Couples ATP hydrolysis with the unwinding of duplex DNA by translocating in the 3'-5' direction.</text>
        <dbReference type="EC" id="5.6.2.4"/>
    </reaction>
</comment>
<evidence type="ECO:0000313" key="19">
    <source>
        <dbReference type="Proteomes" id="UP001373159"/>
    </source>
</evidence>
<protein>
    <recommendedName>
        <fullName evidence="12">DNA 3'-5' helicase</fullName>
        <ecNumber evidence="12">5.6.2.4</ecNumber>
    </recommendedName>
</protein>
<dbReference type="InterPro" id="IPR011604">
    <property type="entry name" value="PDDEXK-like_dom_sf"/>
</dbReference>
<evidence type="ECO:0000256" key="13">
    <source>
        <dbReference type="ARBA" id="ARBA00048988"/>
    </source>
</evidence>
<evidence type="ECO:0000256" key="15">
    <source>
        <dbReference type="SAM" id="MobiDB-lite"/>
    </source>
</evidence>
<dbReference type="Pfam" id="PF13361">
    <property type="entry name" value="UvrD_C"/>
    <property type="match status" value="2"/>
</dbReference>
<name>A0ABU8ZP44_9BIFI</name>
<dbReference type="Gene3D" id="3.40.50.300">
    <property type="entry name" value="P-loop containing nucleotide triphosphate hydrolases"/>
    <property type="match status" value="4"/>
</dbReference>
<dbReference type="EC" id="5.6.2.4" evidence="12"/>
<feature type="region of interest" description="Disordered" evidence="15">
    <location>
        <begin position="926"/>
        <end position="950"/>
    </location>
</feature>
<dbReference type="Pfam" id="PF00580">
    <property type="entry name" value="UvrD-helicase"/>
    <property type="match status" value="1"/>
</dbReference>
<dbReference type="PANTHER" id="PTHR11070">
    <property type="entry name" value="UVRD / RECB / PCRA DNA HELICASE FAMILY MEMBER"/>
    <property type="match status" value="1"/>
</dbReference>
<dbReference type="InterPro" id="IPR027417">
    <property type="entry name" value="P-loop_NTPase"/>
</dbReference>
<comment type="catalytic activity">
    <reaction evidence="13">
        <text>ATP + H2O = ADP + phosphate + H(+)</text>
        <dbReference type="Rhea" id="RHEA:13065"/>
        <dbReference type="ChEBI" id="CHEBI:15377"/>
        <dbReference type="ChEBI" id="CHEBI:15378"/>
        <dbReference type="ChEBI" id="CHEBI:30616"/>
        <dbReference type="ChEBI" id="CHEBI:43474"/>
        <dbReference type="ChEBI" id="CHEBI:456216"/>
        <dbReference type="EC" id="5.6.2.4"/>
    </reaction>
</comment>
<keyword evidence="3" id="KW-0227">DNA damage</keyword>
<feature type="region of interest" description="Disordered" evidence="15">
    <location>
        <begin position="376"/>
        <end position="416"/>
    </location>
</feature>
<organism evidence="18 19">
    <name type="scientific">Bifidobacterium favimelis</name>
    <dbReference type="NCBI Taxonomy" id="3122979"/>
    <lineage>
        <taxon>Bacteria</taxon>
        <taxon>Bacillati</taxon>
        <taxon>Actinomycetota</taxon>
        <taxon>Actinomycetes</taxon>
        <taxon>Bifidobacteriales</taxon>
        <taxon>Bifidobacteriaceae</taxon>
        <taxon>Bifidobacterium</taxon>
    </lineage>
</organism>
<gene>
    <name evidence="18" type="ORF">V8P97_05805</name>
</gene>
<keyword evidence="9" id="KW-0234">DNA repair</keyword>
<dbReference type="Gene3D" id="3.90.320.10">
    <property type="match status" value="1"/>
</dbReference>
<evidence type="ECO:0000256" key="12">
    <source>
        <dbReference type="ARBA" id="ARBA00034808"/>
    </source>
</evidence>
<dbReference type="Proteomes" id="UP001373159">
    <property type="component" value="Unassembled WGS sequence"/>
</dbReference>
<dbReference type="Pfam" id="PF12705">
    <property type="entry name" value="PDDEXK_1"/>
    <property type="match status" value="1"/>
</dbReference>
<dbReference type="Gene3D" id="1.10.486.10">
    <property type="entry name" value="PCRA, domain 4"/>
    <property type="match status" value="1"/>
</dbReference>
<proteinExistence type="predicted"/>
<dbReference type="InterPro" id="IPR038726">
    <property type="entry name" value="PDDEXK_AddAB-type"/>
</dbReference>
<evidence type="ECO:0000256" key="8">
    <source>
        <dbReference type="ARBA" id="ARBA00023125"/>
    </source>
</evidence>
<evidence type="ECO:0000256" key="3">
    <source>
        <dbReference type="ARBA" id="ARBA00022763"/>
    </source>
</evidence>
<feature type="binding site" evidence="14">
    <location>
        <begin position="23"/>
        <end position="30"/>
    </location>
    <ligand>
        <name>ATP</name>
        <dbReference type="ChEBI" id="CHEBI:30616"/>
    </ligand>
</feature>
<keyword evidence="7 14" id="KW-0067">ATP-binding</keyword>
<evidence type="ECO:0000256" key="9">
    <source>
        <dbReference type="ARBA" id="ARBA00023204"/>
    </source>
</evidence>
<evidence type="ECO:0000259" key="17">
    <source>
        <dbReference type="PROSITE" id="PS51217"/>
    </source>
</evidence>
<dbReference type="PROSITE" id="PS51198">
    <property type="entry name" value="UVRD_HELICASE_ATP_BIND"/>
    <property type="match status" value="1"/>
</dbReference>
<dbReference type="EMBL" id="JBANBB010000001">
    <property type="protein sequence ID" value="MEK0306974.1"/>
    <property type="molecule type" value="Genomic_DNA"/>
</dbReference>
<evidence type="ECO:0000256" key="1">
    <source>
        <dbReference type="ARBA" id="ARBA00022722"/>
    </source>
</evidence>
<evidence type="ECO:0000313" key="18">
    <source>
        <dbReference type="EMBL" id="MEK0306974.1"/>
    </source>
</evidence>
<keyword evidence="2 14" id="KW-0547">Nucleotide-binding</keyword>
<feature type="region of interest" description="Disordered" evidence="15">
    <location>
        <begin position="1274"/>
        <end position="1308"/>
    </location>
</feature>
<dbReference type="PROSITE" id="PS51217">
    <property type="entry name" value="UVRD_HELICASE_CTER"/>
    <property type="match status" value="1"/>
</dbReference>
<accession>A0ABU8ZP44</accession>
<keyword evidence="6" id="KW-0269">Exonuclease</keyword>
<evidence type="ECO:0000256" key="5">
    <source>
        <dbReference type="ARBA" id="ARBA00022806"/>
    </source>
</evidence>
<feature type="domain" description="UvrD-like helicase C-terminal" evidence="17">
    <location>
        <begin position="483"/>
        <end position="836"/>
    </location>
</feature>